<dbReference type="InterPro" id="IPR002575">
    <property type="entry name" value="Aminoglycoside_PTrfase"/>
</dbReference>
<proteinExistence type="predicted"/>
<dbReference type="EMBL" id="HG916852">
    <property type="protein sequence ID" value="CDM57283.1"/>
    <property type="molecule type" value="Genomic_DNA"/>
</dbReference>
<keyword evidence="2" id="KW-0418">Kinase</keyword>
<dbReference type="Gene3D" id="3.90.1200.10">
    <property type="match status" value="1"/>
</dbReference>
<dbReference type="SUPFAM" id="SSF56112">
    <property type="entry name" value="Protein kinase-like (PK-like)"/>
    <property type="match status" value="1"/>
</dbReference>
<dbReference type="EC" id="2.7.1.39" evidence="2"/>
<feature type="domain" description="Aminoglycoside phosphotransferase" evidence="1">
    <location>
        <begin position="16"/>
        <end position="97"/>
    </location>
</feature>
<protein>
    <submittedName>
        <fullName evidence="2">Homoserine kinase</fullName>
        <ecNumber evidence="2">2.7.1.39</ecNumber>
    </submittedName>
</protein>
<reference evidence="2" key="1">
    <citation type="submission" date="2013-11" db="EMBL/GenBank/DDBJ databases">
        <title>Draft genome sequence of the broad-host-range Rhizobium sp. LPU83 strain, a member of the low-genetic diversity Oregon-like Rhizobium sp. group.</title>
        <authorList>
            <person name="Wibberg D."/>
            <person name="Puehler A."/>
            <person name="Schlueter A."/>
        </authorList>
    </citation>
    <scope>NUCLEOTIDE SEQUENCE [LARGE SCALE GENOMIC DNA]</scope>
    <source>
        <strain evidence="2">LPU83</strain>
    </source>
</reference>
<sequence length="135" mass="14894">MRLDGRIDTQLATQVWDSALSTSWQGVPVWFHGDIAYGNLLIRNGRLDAVIDFGTSGVGDPACDLAITWQLFEGESREVFRKARPLDAGTWARGRGWTLWKSLIVVAGMTGANPVDVKRSWQVIDGVLADHLAWA</sequence>
<dbReference type="PATRIC" id="fig|348824.6.peg.1738"/>
<dbReference type="GO" id="GO:0004413">
    <property type="term" value="F:homoserine kinase activity"/>
    <property type="evidence" value="ECO:0007669"/>
    <property type="project" value="UniProtKB-EC"/>
</dbReference>
<keyword evidence="3" id="KW-1185">Reference proteome</keyword>
<evidence type="ECO:0000259" key="1">
    <source>
        <dbReference type="Pfam" id="PF01636"/>
    </source>
</evidence>
<dbReference type="KEGG" id="rhl:LPU83_1615"/>
<dbReference type="Proteomes" id="UP000019443">
    <property type="component" value="Chromosome"/>
</dbReference>
<dbReference type="AlphaFoldDB" id="W6RF22"/>
<dbReference type="InterPro" id="IPR011009">
    <property type="entry name" value="Kinase-like_dom_sf"/>
</dbReference>
<name>W6RF22_9HYPH</name>
<gene>
    <name evidence="2" type="ORF">LPU83_1615</name>
</gene>
<dbReference type="eggNOG" id="COG3173">
    <property type="taxonomic scope" value="Bacteria"/>
</dbReference>
<keyword evidence="2" id="KW-0808">Transferase</keyword>
<organism evidence="2 3">
    <name type="scientific">Rhizobium favelukesii</name>
    <dbReference type="NCBI Taxonomy" id="348824"/>
    <lineage>
        <taxon>Bacteria</taxon>
        <taxon>Pseudomonadati</taxon>
        <taxon>Pseudomonadota</taxon>
        <taxon>Alphaproteobacteria</taxon>
        <taxon>Hyphomicrobiales</taxon>
        <taxon>Rhizobiaceae</taxon>
        <taxon>Rhizobium/Agrobacterium group</taxon>
        <taxon>Rhizobium</taxon>
    </lineage>
</organism>
<evidence type="ECO:0000313" key="3">
    <source>
        <dbReference type="Proteomes" id="UP000019443"/>
    </source>
</evidence>
<accession>W6RF22</accession>
<evidence type="ECO:0000313" key="2">
    <source>
        <dbReference type="EMBL" id="CDM57283.1"/>
    </source>
</evidence>
<dbReference type="HOGENOM" id="CLU_155896_0_0_5"/>
<dbReference type="Pfam" id="PF01636">
    <property type="entry name" value="APH"/>
    <property type="match status" value="1"/>
</dbReference>